<dbReference type="InterPro" id="IPR013225">
    <property type="entry name" value="PaaX_C"/>
</dbReference>
<dbReference type="Pfam" id="PF08223">
    <property type="entry name" value="PaaX_C"/>
    <property type="match status" value="1"/>
</dbReference>
<feature type="region of interest" description="Disordered" evidence="1">
    <location>
        <begin position="1"/>
        <end position="30"/>
    </location>
</feature>
<accession>A0A940MAD0</accession>
<name>A0A940MAD0_9ACTN</name>
<dbReference type="Pfam" id="PF07848">
    <property type="entry name" value="PaaX"/>
    <property type="match status" value="1"/>
</dbReference>
<dbReference type="PANTHER" id="PTHR30319">
    <property type="entry name" value="PHENYLACETIC ACID REGULATOR-RELATED TRANSCRIPTIONAL REPRESSOR"/>
    <property type="match status" value="1"/>
</dbReference>
<evidence type="ECO:0000313" key="6">
    <source>
        <dbReference type="Proteomes" id="UP000670475"/>
    </source>
</evidence>
<dbReference type="GO" id="GO:0006351">
    <property type="term" value="P:DNA-templated transcription"/>
    <property type="evidence" value="ECO:0007669"/>
    <property type="project" value="TreeGrafter"/>
</dbReference>
<dbReference type="Gene3D" id="1.20.58.1460">
    <property type="match status" value="1"/>
</dbReference>
<dbReference type="Gene3D" id="1.10.10.10">
    <property type="entry name" value="Winged helix-like DNA-binding domain superfamily/Winged helix DNA-binding domain"/>
    <property type="match status" value="1"/>
</dbReference>
<dbReference type="SUPFAM" id="SSF46785">
    <property type="entry name" value="Winged helix' DNA-binding domain"/>
    <property type="match status" value="1"/>
</dbReference>
<feature type="domain" description="Transcriptional repressor PaaX-like C-terminal" evidence="3">
    <location>
        <begin position="198"/>
        <end position="283"/>
    </location>
</feature>
<comment type="caution">
    <text evidence="5">The sequence shown here is derived from an EMBL/GenBank/DDBJ whole genome shotgun (WGS) entry which is preliminary data.</text>
</comment>
<dbReference type="Gene3D" id="3.30.70.2650">
    <property type="match status" value="1"/>
</dbReference>
<dbReference type="InterPro" id="IPR048846">
    <property type="entry name" value="PaaX-like_central"/>
</dbReference>
<dbReference type="AlphaFoldDB" id="A0A940MAD0"/>
<dbReference type="Pfam" id="PF20803">
    <property type="entry name" value="PaaX_M"/>
    <property type="match status" value="1"/>
</dbReference>
<dbReference type="Proteomes" id="UP000670475">
    <property type="component" value="Unassembled WGS sequence"/>
</dbReference>
<feature type="domain" description="Transcriptional repressor PaaX-like N-terminal" evidence="2">
    <location>
        <begin position="31"/>
        <end position="97"/>
    </location>
</feature>
<gene>
    <name evidence="5" type="ORF">JFN87_17250</name>
</gene>
<evidence type="ECO:0000259" key="3">
    <source>
        <dbReference type="Pfam" id="PF08223"/>
    </source>
</evidence>
<evidence type="ECO:0000256" key="1">
    <source>
        <dbReference type="SAM" id="MobiDB-lite"/>
    </source>
</evidence>
<evidence type="ECO:0000259" key="4">
    <source>
        <dbReference type="Pfam" id="PF20803"/>
    </source>
</evidence>
<dbReference type="PANTHER" id="PTHR30319:SF1">
    <property type="entry name" value="TRANSCRIPTIONAL REPRESSOR PAAX"/>
    <property type="match status" value="1"/>
</dbReference>
<dbReference type="InterPro" id="IPR036390">
    <property type="entry name" value="WH_DNA-bd_sf"/>
</dbReference>
<sequence>MGKHSVRTEADGRESAQRPPMPRGRGGSSPQHLLVTLLGDYWIGQEEDLPSAGLIELLAEFGVTPSSARAALNRLLHRGLLEIRRAGRQTYYRLGAEASQRLAEGGRRIAGFGLRPVWDGTWTVVAFSVPEERRGSRHLLRSRLTWCGFAPLYDAVWVSASSTAAEARAVLGDLEIESASVLTTSAGTALGRSPLDAWDLRELATVYESFIEEASALLDLARTGDIALRRALVARTHLMDAYRRFPGSDPGLPSEHMPSHWPRDRARALFVAAYEALGPLAEARAGQIMARHDPGAAARARCRSISQLLRREADPGPLPSPRS</sequence>
<dbReference type="InterPro" id="IPR036388">
    <property type="entry name" value="WH-like_DNA-bd_sf"/>
</dbReference>
<evidence type="ECO:0000313" key="5">
    <source>
        <dbReference type="EMBL" id="MBP0459239.1"/>
    </source>
</evidence>
<keyword evidence="6" id="KW-1185">Reference proteome</keyword>
<dbReference type="EMBL" id="JAGIQL010000065">
    <property type="protein sequence ID" value="MBP0459239.1"/>
    <property type="molecule type" value="Genomic_DNA"/>
</dbReference>
<evidence type="ECO:0000259" key="2">
    <source>
        <dbReference type="Pfam" id="PF07848"/>
    </source>
</evidence>
<protein>
    <submittedName>
        <fullName evidence="5">PaaX family transcriptional regulator</fullName>
    </submittedName>
</protein>
<feature type="domain" description="Transcriptional repressor PaaX-like central Cas2-like" evidence="4">
    <location>
        <begin position="117"/>
        <end position="185"/>
    </location>
</feature>
<proteinExistence type="predicted"/>
<organism evidence="5 6">
    <name type="scientific">Streptomyces montanisoli</name>
    <dbReference type="NCBI Taxonomy" id="2798581"/>
    <lineage>
        <taxon>Bacteria</taxon>
        <taxon>Bacillati</taxon>
        <taxon>Actinomycetota</taxon>
        <taxon>Actinomycetes</taxon>
        <taxon>Kitasatosporales</taxon>
        <taxon>Streptomycetaceae</taxon>
        <taxon>Streptomyces</taxon>
    </lineage>
</organism>
<feature type="compositionally biased region" description="Basic and acidic residues" evidence="1">
    <location>
        <begin position="1"/>
        <end position="16"/>
    </location>
</feature>
<reference evidence="5" key="1">
    <citation type="submission" date="2021-03" db="EMBL/GenBank/DDBJ databases">
        <title>Whole genome sequence of Streptomyces bomunensis MMS17-BM035.</title>
        <authorList>
            <person name="Lee J.H."/>
        </authorList>
    </citation>
    <scope>NUCLEOTIDE SEQUENCE</scope>
    <source>
        <strain evidence="5">MMS17-BM035</strain>
    </source>
</reference>
<dbReference type="InterPro" id="IPR012906">
    <property type="entry name" value="PaaX-like_N"/>
</dbReference>